<dbReference type="Proteomes" id="UP000680304">
    <property type="component" value="Unassembled WGS sequence"/>
</dbReference>
<evidence type="ECO:0000313" key="3">
    <source>
        <dbReference type="Proteomes" id="UP000680304"/>
    </source>
</evidence>
<evidence type="ECO:0008006" key="4">
    <source>
        <dbReference type="Google" id="ProtNLM"/>
    </source>
</evidence>
<comment type="caution">
    <text evidence="2">The sequence shown here is derived from an EMBL/GenBank/DDBJ whole genome shotgun (WGS) entry which is preliminary data.</text>
</comment>
<sequence length="87" mass="8834">MEASSQSQSRAGGRERPFGPAHPRDPVIVAAVRTAVGRAKKAASPKRGRRISAAPSSPPLWSGCPASGPATSKTSLSAAPCRRGSKG</sequence>
<dbReference type="EMBL" id="BOVJ01000063">
    <property type="protein sequence ID" value="GIQ63441.1"/>
    <property type="molecule type" value="Genomic_DNA"/>
</dbReference>
<proteinExistence type="predicted"/>
<feature type="compositionally biased region" description="Basic and acidic residues" evidence="1">
    <location>
        <begin position="12"/>
        <end position="25"/>
    </location>
</feature>
<organism evidence="2 3">
    <name type="scientific">Paenibacillus cisolokensis</name>
    <dbReference type="NCBI Taxonomy" id="1658519"/>
    <lineage>
        <taxon>Bacteria</taxon>
        <taxon>Bacillati</taxon>
        <taxon>Bacillota</taxon>
        <taxon>Bacilli</taxon>
        <taxon>Bacillales</taxon>
        <taxon>Paenibacillaceae</taxon>
        <taxon>Paenibacillus</taxon>
    </lineage>
</organism>
<evidence type="ECO:0000256" key="1">
    <source>
        <dbReference type="SAM" id="MobiDB-lite"/>
    </source>
</evidence>
<reference evidence="2 3" key="1">
    <citation type="submission" date="2021-04" db="EMBL/GenBank/DDBJ databases">
        <title>Draft genome sequence of Paenibacillus cisolokensis, LC2-13A.</title>
        <authorList>
            <person name="Uke A."/>
            <person name="Chhe C."/>
            <person name="Baramee S."/>
            <person name="Kosugi A."/>
        </authorList>
    </citation>
    <scope>NUCLEOTIDE SEQUENCE [LARGE SCALE GENOMIC DNA]</scope>
    <source>
        <strain evidence="2 3">LC2-13A</strain>
    </source>
</reference>
<feature type="compositionally biased region" description="Polar residues" evidence="1">
    <location>
        <begin position="1"/>
        <end position="10"/>
    </location>
</feature>
<gene>
    <name evidence="2" type="ORF">PACILC2_20090</name>
</gene>
<evidence type="ECO:0000313" key="2">
    <source>
        <dbReference type="EMBL" id="GIQ63441.1"/>
    </source>
</evidence>
<feature type="region of interest" description="Disordered" evidence="1">
    <location>
        <begin position="38"/>
        <end position="87"/>
    </location>
</feature>
<keyword evidence="3" id="KW-1185">Reference proteome</keyword>
<accession>A0ABQ4N5L6</accession>
<feature type="compositionally biased region" description="Basic residues" evidence="1">
    <location>
        <begin position="38"/>
        <end position="50"/>
    </location>
</feature>
<protein>
    <recommendedName>
        <fullName evidence="4">Thiolase N-terminal domain-containing protein</fullName>
    </recommendedName>
</protein>
<name>A0ABQ4N5L6_9BACL</name>
<feature type="region of interest" description="Disordered" evidence="1">
    <location>
        <begin position="1"/>
        <end position="26"/>
    </location>
</feature>